<dbReference type="Pfam" id="PF01298">
    <property type="entry name" value="TbpB_B_D"/>
    <property type="match status" value="2"/>
</dbReference>
<dbReference type="InterPro" id="IPR001677">
    <property type="entry name" value="TbpB_B_D"/>
</dbReference>
<evidence type="ECO:0000256" key="7">
    <source>
        <dbReference type="ARBA" id="ARBA00023237"/>
    </source>
</evidence>
<feature type="domain" description="Transferrin-binding protein B N-lobe handle" evidence="14">
    <location>
        <begin position="47"/>
        <end position="180"/>
    </location>
</feature>
<dbReference type="AlphaFoldDB" id="A0A3P2A500"/>
<dbReference type="InterPro" id="IPR011250">
    <property type="entry name" value="OMP/PagP_B-barrel"/>
</dbReference>
<evidence type="ECO:0000256" key="8">
    <source>
        <dbReference type="ARBA" id="ARBA00023288"/>
    </source>
</evidence>
<dbReference type="Gene3D" id="2.40.128.240">
    <property type="match status" value="1"/>
</dbReference>
<keyword evidence="16" id="KW-1185">Reference proteome</keyword>
<comment type="caution">
    <text evidence="15">The sequence shown here is derived from an EMBL/GenBank/DDBJ whole genome shotgun (WGS) entry which is preliminary data.</text>
</comment>
<keyword evidence="4" id="KW-0843">Virulence</keyword>
<feature type="compositionally biased region" description="Polar residues" evidence="10">
    <location>
        <begin position="37"/>
        <end position="46"/>
    </location>
</feature>
<dbReference type="SUPFAM" id="SSF56925">
    <property type="entry name" value="OMPA-like"/>
    <property type="match status" value="2"/>
</dbReference>
<dbReference type="Pfam" id="PF17484">
    <property type="entry name" value="TbpB_A"/>
    <property type="match status" value="1"/>
</dbReference>
<dbReference type="InterPro" id="IPR038197">
    <property type="entry name" value="TbpB_C-lobe_sf"/>
</dbReference>
<evidence type="ECO:0000259" key="12">
    <source>
        <dbReference type="Pfam" id="PF01298"/>
    </source>
</evidence>
<sequence length="586" mass="62893">MTSKYFLGCLSLLLAACAGNKGSFTLDEVHAPPPPSAQNSKPNKPSYTDEKTTPRPTEAQLSELMQPGLGFSAKIPRRSTGAIRSELEETATVKPESIQRLNGNLNEPPHQDEIRKNAKFSGTIIHSHDGLKPVRQRDLQYVRSGWVMDPLVGLQISNGPPKRVEYGQVGYVYYQGTQPSSSLPAATVRYEGTWDFTSHAKSGRDRAQFDGIARNIGDYYGATSQNESINEDPNKGPVGHRSEFTVNFADKTLNGKLIRHHAGSDNAQTATERYRIDAKVSGNRFRGSATASNAADPYFGASSQSLEGGFFGPNGEELAGKFLADDQSLFAVFGAKQAQPAAAEAAFDAERISLDTLERQKSDTFGNARTLVIDGRAFPLLPESTGSDVATFVRSHQQDIGGKTLKTETCCSNLDYFSFGAYSLDGQNADYFLSGELTPTANVPTSGNAHYRGTWSAKIISKDGRVWATGADNKEAGSRALFDFDFSNKTFSGSLIGEERAAKFPTFTLSGDIAGNGFNGRARTGGNGFTLDPSGSNSAIVHIDAELKGGFYGPNAAEIGGSIHSRENGQDQVGGVFGGKRQTTKP</sequence>
<reference evidence="15 16" key="1">
    <citation type="submission" date="2018-11" db="EMBL/GenBank/DDBJ databases">
        <title>Genomes From Bacteria Associated with the Canine Oral Cavity: a Test Case for Automated Genome-Based Taxonomic Assignment.</title>
        <authorList>
            <person name="Coil D.A."/>
            <person name="Jospin G."/>
            <person name="Darling A.E."/>
            <person name="Wallis C."/>
            <person name="Davis I.J."/>
            <person name="Harris S."/>
            <person name="Eisen J.A."/>
            <person name="Holcombe L.J."/>
            <person name="O'Flynn C."/>
        </authorList>
    </citation>
    <scope>NUCLEOTIDE SEQUENCE [LARGE SCALE GENOMIC DNA]</scope>
    <source>
        <strain evidence="15 16">COT-280</strain>
    </source>
</reference>
<dbReference type="Proteomes" id="UP000269923">
    <property type="component" value="Unassembled WGS sequence"/>
</dbReference>
<accession>A0A3P2A500</accession>
<dbReference type="InterPro" id="IPR035316">
    <property type="entry name" value="TbpB_C-lobe"/>
</dbReference>
<dbReference type="RefSeq" id="WP_124795095.1">
    <property type="nucleotide sequence ID" value="NZ_RQYC01000009.1"/>
</dbReference>
<name>A0A3P2A500_9NEIS</name>
<organism evidence="15 16">
    <name type="scientific">Conchiformibius steedae</name>
    <dbReference type="NCBI Taxonomy" id="153493"/>
    <lineage>
        <taxon>Bacteria</taxon>
        <taxon>Pseudomonadati</taxon>
        <taxon>Pseudomonadota</taxon>
        <taxon>Betaproteobacteria</taxon>
        <taxon>Neisseriales</taxon>
        <taxon>Neisseriaceae</taxon>
        <taxon>Conchiformibius</taxon>
    </lineage>
</organism>
<keyword evidence="6" id="KW-0564">Palmitate</keyword>
<evidence type="ECO:0000256" key="1">
    <source>
        <dbReference type="ARBA" id="ARBA00004241"/>
    </source>
</evidence>
<evidence type="ECO:0000256" key="11">
    <source>
        <dbReference type="SAM" id="SignalP"/>
    </source>
</evidence>
<evidence type="ECO:0000259" key="14">
    <source>
        <dbReference type="Pfam" id="PF17484"/>
    </source>
</evidence>
<dbReference type="OrthoDB" id="5673741at2"/>
<feature type="region of interest" description="Disordered" evidence="10">
    <location>
        <begin position="90"/>
        <end position="111"/>
    </location>
</feature>
<feature type="signal peptide" evidence="11">
    <location>
        <begin position="1"/>
        <end position="18"/>
    </location>
</feature>
<dbReference type="InterPro" id="IPR038669">
    <property type="entry name" value="TbpB_N-lobe_sf"/>
</dbReference>
<keyword evidence="7" id="KW-0998">Cell outer membrane</keyword>
<dbReference type="InterPro" id="IPR035313">
    <property type="entry name" value="TbpB_N-lobe"/>
</dbReference>
<dbReference type="PROSITE" id="PS51257">
    <property type="entry name" value="PROKAR_LIPOPROTEIN"/>
    <property type="match status" value="1"/>
</dbReference>
<gene>
    <name evidence="15" type="ORF">EII21_07050</name>
</gene>
<evidence type="ECO:0000313" key="15">
    <source>
        <dbReference type="EMBL" id="RRD89968.1"/>
    </source>
</evidence>
<evidence type="ECO:0000256" key="2">
    <source>
        <dbReference type="ARBA" id="ARBA00004459"/>
    </source>
</evidence>
<evidence type="ECO:0000256" key="9">
    <source>
        <dbReference type="ARBA" id="ARBA00023628"/>
    </source>
</evidence>
<evidence type="ECO:0000256" key="10">
    <source>
        <dbReference type="SAM" id="MobiDB-lite"/>
    </source>
</evidence>
<dbReference type="GO" id="GO:0009279">
    <property type="term" value="C:cell outer membrane"/>
    <property type="evidence" value="ECO:0007669"/>
    <property type="project" value="UniProtKB-SubCell"/>
</dbReference>
<evidence type="ECO:0000256" key="3">
    <source>
        <dbReference type="ARBA" id="ARBA00022729"/>
    </source>
</evidence>
<feature type="domain" description="Transferrin-binding protein B C-lobe/N-lobe beta-barrel" evidence="12">
    <location>
        <begin position="443"/>
        <end position="581"/>
    </location>
</feature>
<keyword evidence="8" id="KW-0449">Lipoprotein</keyword>
<evidence type="ECO:0000256" key="6">
    <source>
        <dbReference type="ARBA" id="ARBA00023139"/>
    </source>
</evidence>
<keyword evidence="5" id="KW-0472">Membrane</keyword>
<feature type="chain" id="PRO_5018021372" description="Transferrin-binding protein B" evidence="11">
    <location>
        <begin position="19"/>
        <end position="586"/>
    </location>
</feature>
<dbReference type="Gene3D" id="2.40.160.90">
    <property type="match status" value="2"/>
</dbReference>
<evidence type="ECO:0000256" key="4">
    <source>
        <dbReference type="ARBA" id="ARBA00023026"/>
    </source>
</evidence>
<feature type="region of interest" description="Disordered" evidence="10">
    <location>
        <begin position="28"/>
        <end position="56"/>
    </location>
</feature>
<comment type="subcellular location">
    <subcellularLocation>
        <location evidence="2">Cell outer membrane</location>
        <topology evidence="2">Lipid-anchor</topology>
    </subcellularLocation>
    <subcellularLocation>
        <location evidence="1">Cell surface</location>
    </subcellularLocation>
</comment>
<feature type="domain" description="Transferrin-binding protein B C-lobe/N-lobe beta-barrel" evidence="12">
    <location>
        <begin position="186"/>
        <end position="337"/>
    </location>
</feature>
<protein>
    <recommendedName>
        <fullName evidence="9">Transferrin-binding protein B</fullName>
    </recommendedName>
</protein>
<dbReference type="Gene3D" id="2.40.128.250">
    <property type="match status" value="1"/>
</dbReference>
<dbReference type="GO" id="GO:0009986">
    <property type="term" value="C:cell surface"/>
    <property type="evidence" value="ECO:0007669"/>
    <property type="project" value="UniProtKB-SubCell"/>
</dbReference>
<proteinExistence type="predicted"/>
<dbReference type="Pfam" id="PF17483">
    <property type="entry name" value="TbpB_C"/>
    <property type="match status" value="1"/>
</dbReference>
<evidence type="ECO:0000256" key="5">
    <source>
        <dbReference type="ARBA" id="ARBA00023136"/>
    </source>
</evidence>
<feature type="domain" description="Transferrin-binding protein B C-lobe handle" evidence="13">
    <location>
        <begin position="347"/>
        <end position="438"/>
    </location>
</feature>
<keyword evidence="3 11" id="KW-0732">Signal</keyword>
<evidence type="ECO:0000313" key="16">
    <source>
        <dbReference type="Proteomes" id="UP000269923"/>
    </source>
</evidence>
<feature type="region of interest" description="Disordered" evidence="10">
    <location>
        <begin position="562"/>
        <end position="586"/>
    </location>
</feature>
<evidence type="ECO:0000259" key="13">
    <source>
        <dbReference type="Pfam" id="PF17483"/>
    </source>
</evidence>
<dbReference type="EMBL" id="RQYC01000009">
    <property type="protein sequence ID" value="RRD89968.1"/>
    <property type="molecule type" value="Genomic_DNA"/>
</dbReference>